<dbReference type="GO" id="GO:0071973">
    <property type="term" value="P:bacterial-type flagellum-dependent cell motility"/>
    <property type="evidence" value="ECO:0007669"/>
    <property type="project" value="InterPro"/>
</dbReference>
<keyword evidence="7 10" id="KW-0283">Flagellar rotation</keyword>
<evidence type="ECO:0000256" key="1">
    <source>
        <dbReference type="ARBA" id="ARBA00002254"/>
    </source>
</evidence>
<dbReference type="STRING" id="247523.B0W48_20290"/>
<gene>
    <name evidence="11" type="ORF">B0W48_20290</name>
</gene>
<proteinExistence type="inferred from homology"/>
<dbReference type="GO" id="GO:0009425">
    <property type="term" value="C:bacterial-type flagellum basal body"/>
    <property type="evidence" value="ECO:0007669"/>
    <property type="project" value="InterPro"/>
</dbReference>
<keyword evidence="9 10" id="KW-0472">Membrane</keyword>
<evidence type="ECO:0000256" key="2">
    <source>
        <dbReference type="ARBA" id="ARBA00004162"/>
    </source>
</evidence>
<evidence type="ECO:0000256" key="7">
    <source>
        <dbReference type="ARBA" id="ARBA00022779"/>
    </source>
</evidence>
<reference evidence="11 12" key="1">
    <citation type="submission" date="2017-02" db="EMBL/GenBank/DDBJ databases">
        <title>Complete genome sequence of the cold-active Pseudoalteromonas aliena strain EH1 isolated from Arctic seawater.</title>
        <authorList>
            <person name="Kim E."/>
            <person name="Heo E."/>
            <person name="Kim H."/>
            <person name="Kim D."/>
        </authorList>
    </citation>
    <scope>NUCLEOTIDE SEQUENCE [LARGE SCALE GENOMIC DNA]</scope>
    <source>
        <strain evidence="11 12">EH1</strain>
    </source>
</reference>
<dbReference type="AlphaFoldDB" id="A0A1Q2H3H5"/>
<dbReference type="KEGG" id="paln:B0W48_20290"/>
<dbReference type="GO" id="GO:0006935">
    <property type="term" value="P:chemotaxis"/>
    <property type="evidence" value="ECO:0007669"/>
    <property type="project" value="UniProtKB-KW"/>
</dbReference>
<sequence length="149" mass="16582">MKKIILGVGALVLIIGAFFAGKLLDSDSNQQGDAGSTNTEANITESQYHEMERFIISVSDESYARYLVLDLVLVIPPYIDNKVYAAEATPLLRNVLVKQFANMSHADVKALFKDIDAVQKLLLEQFNLVLINKTPLRLDNVLVTNVFIQ</sequence>
<evidence type="ECO:0000256" key="10">
    <source>
        <dbReference type="RuleBase" id="RU364125"/>
    </source>
</evidence>
<dbReference type="Pfam" id="PF03748">
    <property type="entry name" value="FliL"/>
    <property type="match status" value="1"/>
</dbReference>
<evidence type="ECO:0000313" key="11">
    <source>
        <dbReference type="EMBL" id="AQQ01912.1"/>
    </source>
</evidence>
<dbReference type="RefSeq" id="WP_077538735.1">
    <property type="nucleotide sequence ID" value="NZ_CANLYY010000014.1"/>
</dbReference>
<protein>
    <recommendedName>
        <fullName evidence="10">Flagellar protein FliL</fullName>
    </recommendedName>
</protein>
<keyword evidence="8" id="KW-1133">Transmembrane helix</keyword>
<evidence type="ECO:0000256" key="4">
    <source>
        <dbReference type="ARBA" id="ARBA00022475"/>
    </source>
</evidence>
<comment type="similarity">
    <text evidence="3 10">Belongs to the FliL family.</text>
</comment>
<evidence type="ECO:0000256" key="8">
    <source>
        <dbReference type="ARBA" id="ARBA00022989"/>
    </source>
</evidence>
<accession>A0A1Q2H3H5</accession>
<comment type="subcellular location">
    <subcellularLocation>
        <location evidence="10">Cell inner membrane</location>
    </subcellularLocation>
    <subcellularLocation>
        <location evidence="2">Cell membrane</location>
        <topology evidence="2">Single-pass membrane protein</topology>
    </subcellularLocation>
</comment>
<evidence type="ECO:0000313" key="12">
    <source>
        <dbReference type="Proteomes" id="UP000188243"/>
    </source>
</evidence>
<keyword evidence="6" id="KW-0812">Transmembrane</keyword>
<dbReference type="GO" id="GO:0005886">
    <property type="term" value="C:plasma membrane"/>
    <property type="evidence" value="ECO:0007669"/>
    <property type="project" value="UniProtKB-SubCell"/>
</dbReference>
<name>A0A1Q2H3H5_9GAMM</name>
<keyword evidence="5 10" id="KW-0145">Chemotaxis</keyword>
<dbReference type="EMBL" id="CP019628">
    <property type="protein sequence ID" value="AQQ01912.1"/>
    <property type="molecule type" value="Genomic_DNA"/>
</dbReference>
<dbReference type="InterPro" id="IPR005503">
    <property type="entry name" value="FliL"/>
</dbReference>
<evidence type="ECO:0000256" key="3">
    <source>
        <dbReference type="ARBA" id="ARBA00008281"/>
    </source>
</evidence>
<evidence type="ECO:0000256" key="6">
    <source>
        <dbReference type="ARBA" id="ARBA00022692"/>
    </source>
</evidence>
<evidence type="ECO:0000256" key="9">
    <source>
        <dbReference type="ARBA" id="ARBA00023136"/>
    </source>
</evidence>
<keyword evidence="4" id="KW-1003">Cell membrane</keyword>
<comment type="function">
    <text evidence="1 10">Controls the rotational direction of flagella during chemotaxis.</text>
</comment>
<dbReference type="Proteomes" id="UP000188243">
    <property type="component" value="Chromosome"/>
</dbReference>
<organism evidence="11 12">
    <name type="scientific">Pseudoalteromonas aliena</name>
    <dbReference type="NCBI Taxonomy" id="247523"/>
    <lineage>
        <taxon>Bacteria</taxon>
        <taxon>Pseudomonadati</taxon>
        <taxon>Pseudomonadota</taxon>
        <taxon>Gammaproteobacteria</taxon>
        <taxon>Alteromonadales</taxon>
        <taxon>Pseudoalteromonadaceae</taxon>
        <taxon>Pseudoalteromonas</taxon>
    </lineage>
</organism>
<evidence type="ECO:0000256" key="5">
    <source>
        <dbReference type="ARBA" id="ARBA00022500"/>
    </source>
</evidence>
<keyword evidence="10" id="KW-0997">Cell inner membrane</keyword>